<keyword evidence="13 14" id="KW-0739">Sodium transport</keyword>
<dbReference type="GO" id="GO:0016655">
    <property type="term" value="F:oxidoreductase activity, acting on NAD(P)H, quinone or similar compound as acceptor"/>
    <property type="evidence" value="ECO:0007669"/>
    <property type="project" value="UniProtKB-UniRule"/>
</dbReference>
<evidence type="ECO:0000256" key="9">
    <source>
        <dbReference type="ARBA" id="ARBA00023053"/>
    </source>
</evidence>
<sequence length="242" mass="26372">MATTVETKVPKNEPLFGKKERVLLTDPLLDNNPITIQVLGVCSALAVTSLVYPSLVMAVAVVFVCAFSSLVTSLLRNAIPKAVRLIVQLVIIATLVTLVNEALKAINYPVYKQLSVYIGLIITNCIVMGRLEAFAMANKPWRSFLDGVGNGLGYGLILVVVGAIREIFGKGTLFAGSPIVMRFIGPGEEYIIDTATANQWGSSYFGWYANNNLMVMSVAAMFVIAVLIWWQRSRNPKLVDIS</sequence>
<dbReference type="GO" id="GO:0012505">
    <property type="term" value="C:endomembrane system"/>
    <property type="evidence" value="ECO:0007669"/>
    <property type="project" value="UniProtKB-SubCell"/>
</dbReference>
<comment type="subunit">
    <text evidence="14">Composed of six subunits; NqrA, NqrB, NqrC, NqrD, NqrE and NqrF.</text>
</comment>
<comment type="catalytic activity">
    <reaction evidence="14">
        <text>a ubiquinone + n Na(+)(in) + NADH + H(+) = a ubiquinol + n Na(+)(out) + NAD(+)</text>
        <dbReference type="Rhea" id="RHEA:47748"/>
        <dbReference type="Rhea" id="RHEA-COMP:9565"/>
        <dbReference type="Rhea" id="RHEA-COMP:9566"/>
        <dbReference type="ChEBI" id="CHEBI:15378"/>
        <dbReference type="ChEBI" id="CHEBI:16389"/>
        <dbReference type="ChEBI" id="CHEBI:17976"/>
        <dbReference type="ChEBI" id="CHEBI:29101"/>
        <dbReference type="ChEBI" id="CHEBI:57540"/>
        <dbReference type="ChEBI" id="CHEBI:57945"/>
        <dbReference type="EC" id="7.2.1.1"/>
    </reaction>
</comment>
<protein>
    <recommendedName>
        <fullName evidence="14">Na(+)-translocating NADH-quinone reductase subunit D</fullName>
        <shortName evidence="14">Na(+)-NQR subunit D</shortName>
        <shortName evidence="14">Na(+)-translocating NQR subunit D</shortName>
        <ecNumber evidence="14">7.2.1.1</ecNumber>
    </recommendedName>
    <alternativeName>
        <fullName evidence="14">NQR complex subunit D</fullName>
    </alternativeName>
    <alternativeName>
        <fullName evidence="14">NQR-1 subunit D</fullName>
    </alternativeName>
</protein>
<keyword evidence="16" id="KW-1185">Reference proteome</keyword>
<feature type="transmembrane region" description="Helical" evidence="14">
    <location>
        <begin position="82"/>
        <end position="102"/>
    </location>
</feature>
<dbReference type="OrthoDB" id="9790976at2"/>
<keyword evidence="7 14" id="KW-1133">Transmembrane helix</keyword>
<proteinExistence type="inferred from homology"/>
<accession>A0A5C7FGF8</accession>
<dbReference type="EMBL" id="VOXD01000014">
    <property type="protein sequence ID" value="TXF89419.1"/>
    <property type="molecule type" value="Genomic_DNA"/>
</dbReference>
<organism evidence="15 16">
    <name type="scientific">Neolewinella aurantiaca</name>
    <dbReference type="NCBI Taxonomy" id="2602767"/>
    <lineage>
        <taxon>Bacteria</taxon>
        <taxon>Pseudomonadati</taxon>
        <taxon>Bacteroidota</taxon>
        <taxon>Saprospiria</taxon>
        <taxon>Saprospirales</taxon>
        <taxon>Lewinellaceae</taxon>
        <taxon>Neolewinella</taxon>
    </lineage>
</organism>
<dbReference type="RefSeq" id="WP_147930729.1">
    <property type="nucleotide sequence ID" value="NZ_VOXD01000014.1"/>
</dbReference>
<evidence type="ECO:0000313" key="15">
    <source>
        <dbReference type="EMBL" id="TXF89419.1"/>
    </source>
</evidence>
<reference evidence="15 16" key="1">
    <citation type="submission" date="2019-08" db="EMBL/GenBank/DDBJ databases">
        <title>Lewinella sp. strain SSH13 Genome sequencing and assembly.</title>
        <authorList>
            <person name="Kim I."/>
        </authorList>
    </citation>
    <scope>NUCLEOTIDE SEQUENCE [LARGE SCALE GENOMIC DNA]</scope>
    <source>
        <strain evidence="15 16">SSH13</strain>
    </source>
</reference>
<gene>
    <name evidence="14" type="primary">nqrD</name>
    <name evidence="15" type="ORF">FUA23_10660</name>
</gene>
<keyword evidence="5 14" id="KW-0812">Transmembrane</keyword>
<keyword evidence="11 14" id="KW-0830">Ubiquinone</keyword>
<evidence type="ECO:0000256" key="12">
    <source>
        <dbReference type="ARBA" id="ARBA00023136"/>
    </source>
</evidence>
<dbReference type="HAMAP" id="MF_00428">
    <property type="entry name" value="NqrD"/>
    <property type="match status" value="1"/>
</dbReference>
<keyword evidence="6 14" id="KW-1278">Translocase</keyword>
<dbReference type="Proteomes" id="UP000321907">
    <property type="component" value="Unassembled WGS sequence"/>
</dbReference>
<comment type="similarity">
    <text evidence="14">Belongs to the NqrDE/RnfAE family.</text>
</comment>
<keyword evidence="9 14" id="KW-0915">Sodium</keyword>
<dbReference type="NCBIfam" id="NF006777">
    <property type="entry name" value="PRK09292.1"/>
    <property type="match status" value="1"/>
</dbReference>
<evidence type="ECO:0000256" key="10">
    <source>
        <dbReference type="ARBA" id="ARBA00023065"/>
    </source>
</evidence>
<comment type="function">
    <text evidence="14">NQR complex catalyzes the reduction of ubiquinone-1 to ubiquinol by two successive reactions, coupled with the transport of Na(+) ions from the cytoplasm to the periplasm. NqrA to NqrE are probably involved in the second step, the conversion of ubisemiquinone to ubiquinol.</text>
</comment>
<feature type="transmembrane region" description="Helical" evidence="14">
    <location>
        <begin position="143"/>
        <end position="164"/>
    </location>
</feature>
<dbReference type="Pfam" id="PF02508">
    <property type="entry name" value="Rnf-Nqr"/>
    <property type="match status" value="1"/>
</dbReference>
<dbReference type="InterPro" id="IPR003667">
    <property type="entry name" value="NqrDE/RnfAE"/>
</dbReference>
<evidence type="ECO:0000256" key="2">
    <source>
        <dbReference type="ARBA" id="ARBA00022448"/>
    </source>
</evidence>
<dbReference type="PANTHER" id="PTHR30586:SF1">
    <property type="entry name" value="NA(+)-TRANSLOCATING NADH-QUINONE REDUCTASE SUBUNIT D"/>
    <property type="match status" value="1"/>
</dbReference>
<evidence type="ECO:0000256" key="7">
    <source>
        <dbReference type="ARBA" id="ARBA00022989"/>
    </source>
</evidence>
<keyword evidence="8 14" id="KW-0520">NAD</keyword>
<evidence type="ECO:0000256" key="4">
    <source>
        <dbReference type="ARBA" id="ARBA00022519"/>
    </source>
</evidence>
<feature type="transmembrane region" description="Helical" evidence="14">
    <location>
        <begin position="55"/>
        <end position="75"/>
    </location>
</feature>
<comment type="caution">
    <text evidence="15">The sequence shown here is derived from an EMBL/GenBank/DDBJ whole genome shotgun (WGS) entry which is preliminary data.</text>
</comment>
<evidence type="ECO:0000256" key="14">
    <source>
        <dbReference type="HAMAP-Rule" id="MF_00428"/>
    </source>
</evidence>
<name>A0A5C7FGF8_9BACT</name>
<dbReference type="GO" id="GO:0006814">
    <property type="term" value="P:sodium ion transport"/>
    <property type="evidence" value="ECO:0007669"/>
    <property type="project" value="UniProtKB-UniRule"/>
</dbReference>
<evidence type="ECO:0000256" key="1">
    <source>
        <dbReference type="ARBA" id="ARBA00004127"/>
    </source>
</evidence>
<evidence type="ECO:0000256" key="5">
    <source>
        <dbReference type="ARBA" id="ARBA00022692"/>
    </source>
</evidence>
<keyword evidence="2 14" id="KW-0813">Transport</keyword>
<keyword evidence="3 14" id="KW-1003">Cell membrane</keyword>
<evidence type="ECO:0000256" key="3">
    <source>
        <dbReference type="ARBA" id="ARBA00022475"/>
    </source>
</evidence>
<feature type="transmembrane region" description="Helical" evidence="14">
    <location>
        <begin position="114"/>
        <end position="131"/>
    </location>
</feature>
<dbReference type="GO" id="GO:0005886">
    <property type="term" value="C:plasma membrane"/>
    <property type="evidence" value="ECO:0007669"/>
    <property type="project" value="UniProtKB-SubCell"/>
</dbReference>
<evidence type="ECO:0000313" key="16">
    <source>
        <dbReference type="Proteomes" id="UP000321907"/>
    </source>
</evidence>
<evidence type="ECO:0000256" key="13">
    <source>
        <dbReference type="ARBA" id="ARBA00023201"/>
    </source>
</evidence>
<dbReference type="PANTHER" id="PTHR30586">
    <property type="entry name" value="ELECTRON TRANSPORT COMPLEX PROTEIN RNFE"/>
    <property type="match status" value="1"/>
</dbReference>
<dbReference type="InterPro" id="IPR011292">
    <property type="entry name" value="NqrD"/>
</dbReference>
<keyword evidence="10 14" id="KW-0406">Ion transport</keyword>
<dbReference type="PIRSF" id="PIRSF006102">
    <property type="entry name" value="NQR_DE"/>
    <property type="match status" value="1"/>
</dbReference>
<feature type="transmembrane region" description="Helical" evidence="14">
    <location>
        <begin position="213"/>
        <end position="230"/>
    </location>
</feature>
<comment type="subcellular location">
    <subcellularLocation>
        <location evidence="14">Cell membrane</location>
        <topology evidence="14">Multi-pass membrane protein</topology>
    </subcellularLocation>
    <subcellularLocation>
        <location evidence="1">Endomembrane system</location>
        <topology evidence="1">Multi-pass membrane protein</topology>
    </subcellularLocation>
</comment>
<dbReference type="AlphaFoldDB" id="A0A5C7FGF8"/>
<evidence type="ECO:0000256" key="11">
    <source>
        <dbReference type="ARBA" id="ARBA00023075"/>
    </source>
</evidence>
<dbReference type="EC" id="7.2.1.1" evidence="14"/>
<keyword evidence="4" id="KW-0997">Cell inner membrane</keyword>
<evidence type="ECO:0000256" key="6">
    <source>
        <dbReference type="ARBA" id="ARBA00022967"/>
    </source>
</evidence>
<keyword evidence="12 14" id="KW-0472">Membrane</keyword>
<evidence type="ECO:0000256" key="8">
    <source>
        <dbReference type="ARBA" id="ARBA00023027"/>
    </source>
</evidence>